<comment type="function">
    <text evidence="9">Component of the Mediator complex, a coactivator involved in the regulated transcription of nearly all RNA polymerase II-dependent genes. Mediator functions as a bridge to convey information from gene-specific regulatory proteins to the basal RNA polymerase II transcription machinery. Mediator is recruited to promoters by direct interactions with regulatory proteins and serves as a scaffold for the assembly of a functional preinitiation complex with RNA polymerase II and the general transcription factors.</text>
</comment>
<gene>
    <name evidence="9" type="primary">MED10</name>
    <name evidence="11" type="ORF">TCAL_03396</name>
</gene>
<dbReference type="STRING" id="6832.A0A553P4S7"/>
<accession>A0A553P4S7</accession>
<comment type="similarity">
    <text evidence="2 9">Belongs to the Mediator complex subunit 10 family.</text>
</comment>
<dbReference type="EMBL" id="VCGU01000008">
    <property type="protein sequence ID" value="TRY72696.1"/>
    <property type="molecule type" value="Genomic_DNA"/>
</dbReference>
<evidence type="ECO:0000256" key="6">
    <source>
        <dbReference type="ARBA" id="ARBA00023163"/>
    </source>
</evidence>
<keyword evidence="4 9" id="KW-0805">Transcription regulation</keyword>
<organism evidence="11 12">
    <name type="scientific">Tigriopus californicus</name>
    <name type="common">Marine copepod</name>
    <dbReference type="NCBI Taxonomy" id="6832"/>
    <lineage>
        <taxon>Eukaryota</taxon>
        <taxon>Metazoa</taxon>
        <taxon>Ecdysozoa</taxon>
        <taxon>Arthropoda</taxon>
        <taxon>Crustacea</taxon>
        <taxon>Multicrustacea</taxon>
        <taxon>Hexanauplia</taxon>
        <taxon>Copepoda</taxon>
        <taxon>Harpacticoida</taxon>
        <taxon>Harpacticidae</taxon>
        <taxon>Tigriopus</taxon>
    </lineage>
</organism>
<keyword evidence="7 9" id="KW-0539">Nucleus</keyword>
<proteinExistence type="inferred from homology"/>
<sequence>MMSSGGGGRSGGGGGGNSGGGNPLDRLEQQLERSIENVRQIKIIVSDFQPQGQPALNQKLQQVVKDLQEIDKLRPKVQDLQVPLEVFDYIDEGRNPQYYTKDCMEKALAKNEEERGKIDAYRMFKARLMLELTNVFPKQMANYRALRGDERVTNTP</sequence>
<dbReference type="GO" id="GO:0016592">
    <property type="term" value="C:mediator complex"/>
    <property type="evidence" value="ECO:0007669"/>
    <property type="project" value="InterPro"/>
</dbReference>
<comment type="subcellular location">
    <subcellularLocation>
        <location evidence="1 9">Nucleus</location>
    </subcellularLocation>
</comment>
<evidence type="ECO:0000256" key="5">
    <source>
        <dbReference type="ARBA" id="ARBA00023159"/>
    </source>
</evidence>
<evidence type="ECO:0000256" key="1">
    <source>
        <dbReference type="ARBA" id="ARBA00004123"/>
    </source>
</evidence>
<dbReference type="InterPro" id="IPR019145">
    <property type="entry name" value="Mediator_Med10"/>
</dbReference>
<dbReference type="PANTHER" id="PTHR13345:SF13">
    <property type="entry name" value="MEDIATOR OF RNA POLYMERASE II TRANSCRIPTION SUBUNIT 10"/>
    <property type="match status" value="1"/>
</dbReference>
<dbReference type="OMA" id="QYQRAKM"/>
<dbReference type="Pfam" id="PF09748">
    <property type="entry name" value="Med10"/>
    <property type="match status" value="1"/>
</dbReference>
<keyword evidence="6 9" id="KW-0804">Transcription</keyword>
<comment type="subunit">
    <text evidence="9">Component of the Mediator complex.</text>
</comment>
<dbReference type="GO" id="GO:0003712">
    <property type="term" value="F:transcription coregulator activity"/>
    <property type="evidence" value="ECO:0007669"/>
    <property type="project" value="InterPro"/>
</dbReference>
<evidence type="ECO:0000256" key="10">
    <source>
        <dbReference type="SAM" id="MobiDB-lite"/>
    </source>
</evidence>
<comment type="caution">
    <text evidence="11">The sequence shown here is derived from an EMBL/GenBank/DDBJ whole genome shotgun (WGS) entry which is preliminary data.</text>
</comment>
<evidence type="ECO:0000256" key="2">
    <source>
        <dbReference type="ARBA" id="ARBA00005389"/>
    </source>
</evidence>
<evidence type="ECO:0000256" key="3">
    <source>
        <dbReference type="ARBA" id="ARBA00019617"/>
    </source>
</evidence>
<keyword evidence="12" id="KW-1185">Reference proteome</keyword>
<keyword evidence="5 9" id="KW-0010">Activator</keyword>
<dbReference type="GO" id="GO:0006357">
    <property type="term" value="P:regulation of transcription by RNA polymerase II"/>
    <property type="evidence" value="ECO:0007669"/>
    <property type="project" value="InterPro"/>
</dbReference>
<name>A0A553P4S7_TIGCA</name>
<feature type="compositionally biased region" description="Gly residues" evidence="10">
    <location>
        <begin position="1"/>
        <end position="22"/>
    </location>
</feature>
<evidence type="ECO:0000313" key="11">
    <source>
        <dbReference type="EMBL" id="TRY72696.1"/>
    </source>
</evidence>
<evidence type="ECO:0000313" key="12">
    <source>
        <dbReference type="Proteomes" id="UP000318571"/>
    </source>
</evidence>
<evidence type="ECO:0000256" key="7">
    <source>
        <dbReference type="ARBA" id="ARBA00023242"/>
    </source>
</evidence>
<feature type="region of interest" description="Disordered" evidence="10">
    <location>
        <begin position="1"/>
        <end position="25"/>
    </location>
</feature>
<dbReference type="PANTHER" id="PTHR13345">
    <property type="entry name" value="MEDIATOR OF RNA POLYMERASE II TRANSCRIPTION SUBUNIT 10"/>
    <property type="match status" value="1"/>
</dbReference>
<dbReference type="Proteomes" id="UP000318571">
    <property type="component" value="Chromosome 7"/>
</dbReference>
<evidence type="ECO:0000256" key="9">
    <source>
        <dbReference type="RuleBase" id="RU364146"/>
    </source>
</evidence>
<dbReference type="AlphaFoldDB" id="A0A553P4S7"/>
<evidence type="ECO:0000256" key="8">
    <source>
        <dbReference type="ARBA" id="ARBA00032004"/>
    </source>
</evidence>
<reference evidence="11 12" key="1">
    <citation type="journal article" date="2018" name="Nat. Ecol. Evol.">
        <title>Genomic signatures of mitonuclear coevolution across populations of Tigriopus californicus.</title>
        <authorList>
            <person name="Barreto F.S."/>
            <person name="Watson E.T."/>
            <person name="Lima T.G."/>
            <person name="Willett C.S."/>
            <person name="Edmands S."/>
            <person name="Li W."/>
            <person name="Burton R.S."/>
        </authorList>
    </citation>
    <scope>NUCLEOTIDE SEQUENCE [LARGE SCALE GENOMIC DNA]</scope>
    <source>
        <strain evidence="11 12">San Diego</strain>
    </source>
</reference>
<evidence type="ECO:0000256" key="4">
    <source>
        <dbReference type="ARBA" id="ARBA00023015"/>
    </source>
</evidence>
<protein>
    <recommendedName>
        <fullName evidence="3 9">Mediator of RNA polymerase II transcription subunit 10</fullName>
    </recommendedName>
    <alternativeName>
        <fullName evidence="8 9">Mediator complex subunit 10</fullName>
    </alternativeName>
</protein>